<dbReference type="SMART" id="SM01411">
    <property type="entry name" value="Ephrin_rec_like"/>
    <property type="match status" value="2"/>
</dbReference>
<sequence length="127" mass="13015">CPVGHYCPTGSPEPIPCPPGEYQDQAGKIQCETCPAGMDCKPCPGGTFCASAGLLAPSGPCFPGYYCTSKARVPNPVRDGTGSLCPAGHYCPPGSSKPQPCPAGTFLPQSGMVFRNSCLPCPAGRFC</sequence>
<proteinExistence type="predicted"/>
<feature type="non-terminal residue" evidence="2">
    <location>
        <position position="1"/>
    </location>
</feature>
<protein>
    <submittedName>
        <fullName evidence="2">WBC30 protein</fullName>
    </submittedName>
</protein>
<dbReference type="SUPFAM" id="SSF57184">
    <property type="entry name" value="Growth factor receptor domain"/>
    <property type="match status" value="1"/>
</dbReference>
<dbReference type="EMBL" id="VWZF01001613">
    <property type="protein sequence ID" value="NXF73297.1"/>
    <property type="molecule type" value="Genomic_DNA"/>
</dbReference>
<dbReference type="AlphaFoldDB" id="A0A7K8W3Q5"/>
<evidence type="ECO:0000313" key="3">
    <source>
        <dbReference type="Proteomes" id="UP000588334"/>
    </source>
</evidence>
<feature type="non-terminal residue" evidence="2">
    <location>
        <position position="127"/>
    </location>
</feature>
<evidence type="ECO:0000313" key="2">
    <source>
        <dbReference type="EMBL" id="NXF73297.1"/>
    </source>
</evidence>
<comment type="caution">
    <text evidence="2">The sequence shown here is derived from an EMBL/GenBank/DDBJ whole genome shotgun (WGS) entry which is preliminary data.</text>
</comment>
<dbReference type="Gene3D" id="2.10.50.10">
    <property type="entry name" value="Tumor Necrosis Factor Receptor, subunit A, domain 2"/>
    <property type="match status" value="2"/>
</dbReference>
<reference evidence="2 3" key="1">
    <citation type="submission" date="2019-09" db="EMBL/GenBank/DDBJ databases">
        <title>Bird 10,000 Genomes (B10K) Project - Family phase.</title>
        <authorList>
            <person name="Zhang G."/>
        </authorList>
    </citation>
    <scope>NUCLEOTIDE SEQUENCE [LARGE SCALE GENOMIC DNA]</scope>
    <source>
        <strain evidence="2">B10K-DU-001-03</strain>
        <tissue evidence="2">Muscle</tissue>
    </source>
</reference>
<feature type="domain" description="Tyrosine-protein kinase ephrin type A/B receptor-like" evidence="1">
    <location>
        <begin position="4"/>
        <end position="38"/>
    </location>
</feature>
<evidence type="ECO:0000259" key="1">
    <source>
        <dbReference type="Pfam" id="PF07699"/>
    </source>
</evidence>
<dbReference type="Proteomes" id="UP000588334">
    <property type="component" value="Unassembled WGS sequence"/>
</dbReference>
<organism evidence="2 3">
    <name type="scientific">Sclerurus mexicanus</name>
    <name type="common">tawny-throated leaftosser</name>
    <dbReference type="NCBI Taxonomy" id="265632"/>
    <lineage>
        <taxon>Eukaryota</taxon>
        <taxon>Metazoa</taxon>
        <taxon>Chordata</taxon>
        <taxon>Craniata</taxon>
        <taxon>Vertebrata</taxon>
        <taxon>Euteleostomi</taxon>
        <taxon>Archelosauria</taxon>
        <taxon>Archosauria</taxon>
        <taxon>Dinosauria</taxon>
        <taxon>Saurischia</taxon>
        <taxon>Theropoda</taxon>
        <taxon>Coelurosauria</taxon>
        <taxon>Aves</taxon>
        <taxon>Neognathae</taxon>
        <taxon>Neoaves</taxon>
        <taxon>Telluraves</taxon>
        <taxon>Australaves</taxon>
        <taxon>Passeriformes</taxon>
        <taxon>Furnariidae</taxon>
        <taxon>Sclerurus</taxon>
    </lineage>
</organism>
<name>A0A7K8W3Q5_9FURN</name>
<dbReference type="InterPro" id="IPR009030">
    <property type="entry name" value="Growth_fac_rcpt_cys_sf"/>
</dbReference>
<keyword evidence="3" id="KW-1185">Reference proteome</keyword>
<dbReference type="Pfam" id="PF07699">
    <property type="entry name" value="Ephrin_rec_like"/>
    <property type="match status" value="1"/>
</dbReference>
<dbReference type="PANTHER" id="PTHR47236:SF4">
    <property type="entry name" value="GENE 9195-RELATED"/>
    <property type="match status" value="1"/>
</dbReference>
<dbReference type="OrthoDB" id="439917at2759"/>
<gene>
    <name evidence="2" type="primary">Wbc30</name>
    <name evidence="2" type="ORF">SCLMEX_R10543</name>
</gene>
<accession>A0A7K8W3Q5</accession>
<dbReference type="PANTHER" id="PTHR47236">
    <property type="entry name" value="GENE, 32742-RELATED-RELATED"/>
    <property type="match status" value="1"/>
</dbReference>
<dbReference type="InterPro" id="IPR011641">
    <property type="entry name" value="Tyr-kin_ephrin_A/B_rcpt-like"/>
</dbReference>